<feature type="domain" description="MaoC-like" evidence="2">
    <location>
        <begin position="15"/>
        <end position="121"/>
    </location>
</feature>
<proteinExistence type="inferred from homology"/>
<dbReference type="SUPFAM" id="SSF54637">
    <property type="entry name" value="Thioesterase/thiol ester dehydrase-isomerase"/>
    <property type="match status" value="1"/>
</dbReference>
<accession>A0ABV9A1E0</accession>
<dbReference type="InterPro" id="IPR002539">
    <property type="entry name" value="MaoC-like_dom"/>
</dbReference>
<keyword evidence="4" id="KW-1185">Reference proteome</keyword>
<evidence type="ECO:0000259" key="2">
    <source>
        <dbReference type="Pfam" id="PF01575"/>
    </source>
</evidence>
<comment type="similarity">
    <text evidence="1">Belongs to the enoyl-CoA hydratase/isomerase family.</text>
</comment>
<dbReference type="EMBL" id="JBHSFH010000003">
    <property type="protein sequence ID" value="MFC4492871.1"/>
    <property type="molecule type" value="Genomic_DNA"/>
</dbReference>
<dbReference type="InterPro" id="IPR039375">
    <property type="entry name" value="NodN-like"/>
</dbReference>
<protein>
    <submittedName>
        <fullName evidence="3">MaoC family dehydratase</fullName>
    </submittedName>
</protein>
<sequence>MTTTAHGIEELKALAGTDLGGSDWLEITQERVNTFADATGDHQWIHVDAARAEEGPFGRTIAHGYLTLSLVIPLFTELLQITGVSMSVNYGLGKVRFPSPVPVGSKIRLTGRVGAVEDVGEGGVQMELDFAVENDGSDKPACVGRALYRHYA</sequence>
<comment type="caution">
    <text evidence="3">The sequence shown here is derived from an EMBL/GenBank/DDBJ whole genome shotgun (WGS) entry which is preliminary data.</text>
</comment>
<dbReference type="RefSeq" id="WP_386441202.1">
    <property type="nucleotide sequence ID" value="NZ_JBHSFH010000003.1"/>
</dbReference>
<name>A0ABV9A1E0_9ACTN</name>
<dbReference type="Gene3D" id="3.10.129.10">
    <property type="entry name" value="Hotdog Thioesterase"/>
    <property type="match status" value="1"/>
</dbReference>
<dbReference type="PANTHER" id="PTHR42993:SF1">
    <property type="entry name" value="MAOC-LIKE DEHYDRATASE DOMAIN-CONTAINING PROTEIN"/>
    <property type="match status" value="1"/>
</dbReference>
<evidence type="ECO:0000313" key="3">
    <source>
        <dbReference type="EMBL" id="MFC4492871.1"/>
    </source>
</evidence>
<dbReference type="InterPro" id="IPR029069">
    <property type="entry name" value="HotDog_dom_sf"/>
</dbReference>
<gene>
    <name evidence="3" type="ORF">ACFPA8_01805</name>
</gene>
<dbReference type="Proteomes" id="UP001595997">
    <property type="component" value="Unassembled WGS sequence"/>
</dbReference>
<evidence type="ECO:0000256" key="1">
    <source>
        <dbReference type="ARBA" id="ARBA00005254"/>
    </source>
</evidence>
<dbReference type="PANTHER" id="PTHR42993">
    <property type="entry name" value="MAOC-LIKE DEHYDRATASE DOMAIN-CONTAINING PROTEIN"/>
    <property type="match status" value="1"/>
</dbReference>
<reference evidence="4" key="1">
    <citation type="journal article" date="2019" name="Int. J. Syst. Evol. Microbiol.">
        <title>The Global Catalogue of Microorganisms (GCM) 10K type strain sequencing project: providing services to taxonomists for standard genome sequencing and annotation.</title>
        <authorList>
            <consortium name="The Broad Institute Genomics Platform"/>
            <consortium name="The Broad Institute Genome Sequencing Center for Infectious Disease"/>
            <person name="Wu L."/>
            <person name="Ma J."/>
        </authorList>
    </citation>
    <scope>NUCLEOTIDE SEQUENCE [LARGE SCALE GENOMIC DNA]</scope>
    <source>
        <strain evidence="4">CGMCC 4.7357</strain>
    </source>
</reference>
<evidence type="ECO:0000313" key="4">
    <source>
        <dbReference type="Proteomes" id="UP001595997"/>
    </source>
</evidence>
<dbReference type="CDD" id="cd03450">
    <property type="entry name" value="NodN"/>
    <property type="match status" value="1"/>
</dbReference>
<dbReference type="Pfam" id="PF01575">
    <property type="entry name" value="MaoC_dehydratas"/>
    <property type="match status" value="1"/>
</dbReference>
<organism evidence="3 4">
    <name type="scientific">Streptomyces ovatisporus</name>
    <dbReference type="NCBI Taxonomy" id="1128682"/>
    <lineage>
        <taxon>Bacteria</taxon>
        <taxon>Bacillati</taxon>
        <taxon>Actinomycetota</taxon>
        <taxon>Actinomycetes</taxon>
        <taxon>Kitasatosporales</taxon>
        <taxon>Streptomycetaceae</taxon>
        <taxon>Streptomyces</taxon>
    </lineage>
</organism>